<dbReference type="InterPro" id="IPR011006">
    <property type="entry name" value="CheY-like_superfamily"/>
</dbReference>
<name>A0A0B7I764_9FLAO</name>
<accession>A0A0B7I764</accession>
<sequence>MKFRYIVVEDDTNVWENIRIRMQSYPQWEALEFSSELTDAIEKITQHLPEMIFSDWSIRGGNAYQILNYISTIENYNPYVIFFTGYQSENPEIPQRIINDFPIVNKYIVKPIYENLTNHLQSYVREAEKQAIKSVSKKGSSAESKESEGILIDTSLGKVRIFMSEFIAVLQQEGTRLKMLYLKNNCSYELKQTWEEIFTLLEESQIDYFVAHNRKSVINKVFIKTIVKPYVFMENDLSIKVSREQWRKLETFS</sequence>
<dbReference type="SUPFAM" id="SSF52172">
    <property type="entry name" value="CheY-like"/>
    <property type="match status" value="1"/>
</dbReference>
<evidence type="ECO:0008006" key="3">
    <source>
        <dbReference type="Google" id="ProtNLM"/>
    </source>
</evidence>
<proteinExistence type="predicted"/>
<dbReference type="Proteomes" id="UP000045051">
    <property type="component" value="Unassembled WGS sequence"/>
</dbReference>
<dbReference type="AlphaFoldDB" id="A0A0B7I764"/>
<evidence type="ECO:0000313" key="2">
    <source>
        <dbReference type="Proteomes" id="UP000045051"/>
    </source>
</evidence>
<dbReference type="Gene3D" id="2.40.50.1020">
    <property type="entry name" value="LytTr DNA-binding domain"/>
    <property type="match status" value="1"/>
</dbReference>
<dbReference type="Gene3D" id="3.40.50.2300">
    <property type="match status" value="1"/>
</dbReference>
<reference evidence="1 2" key="1">
    <citation type="submission" date="2015-01" db="EMBL/GenBank/DDBJ databases">
        <authorList>
            <person name="Xiang T."/>
            <person name="Song Y."/>
            <person name="Huang L."/>
            <person name="Wang B."/>
            <person name="Wu P."/>
        </authorList>
    </citation>
    <scope>NUCLEOTIDE SEQUENCE [LARGE SCALE GENOMIC DNA]</scope>
    <source>
        <strain evidence="1 2">CcD38</strain>
    </source>
</reference>
<dbReference type="RefSeq" id="WP_042344704.1">
    <property type="nucleotide sequence ID" value="NZ_CDOI01000160.1"/>
</dbReference>
<dbReference type="EMBL" id="CDOI01000160">
    <property type="protein sequence ID" value="CEN47776.1"/>
    <property type="molecule type" value="Genomic_DNA"/>
</dbReference>
<gene>
    <name evidence="1" type="ORF">CCAND38_480001</name>
</gene>
<keyword evidence="2" id="KW-1185">Reference proteome</keyword>
<protein>
    <recommendedName>
        <fullName evidence="3">Response regulatory domain-containing protein</fullName>
    </recommendedName>
</protein>
<evidence type="ECO:0000313" key="1">
    <source>
        <dbReference type="EMBL" id="CEN47776.1"/>
    </source>
</evidence>
<organism evidence="1 2">
    <name type="scientific">Capnocytophaga canis</name>
    <dbReference type="NCBI Taxonomy" id="1848903"/>
    <lineage>
        <taxon>Bacteria</taxon>
        <taxon>Pseudomonadati</taxon>
        <taxon>Bacteroidota</taxon>
        <taxon>Flavobacteriia</taxon>
        <taxon>Flavobacteriales</taxon>
        <taxon>Flavobacteriaceae</taxon>
        <taxon>Capnocytophaga</taxon>
    </lineage>
</organism>